<dbReference type="EMBL" id="JAZGQO010000010">
    <property type="protein sequence ID" value="KAK6175964.1"/>
    <property type="molecule type" value="Genomic_DNA"/>
</dbReference>
<gene>
    <name evidence="1" type="ORF">SNE40_014336</name>
</gene>
<proteinExistence type="predicted"/>
<dbReference type="AlphaFoldDB" id="A0AAN8PH39"/>
<protein>
    <submittedName>
        <fullName evidence="1">Uncharacterized protein</fullName>
    </submittedName>
</protein>
<accession>A0AAN8PH39</accession>
<evidence type="ECO:0000313" key="1">
    <source>
        <dbReference type="EMBL" id="KAK6175964.1"/>
    </source>
</evidence>
<sequence length="135" mass="15150">MIDKYNLFSKEFYPDPNDLKSVDVMLDFLPDSLKLFLDELLVGKSKGLKMATIGQCLVQVARPRALVAPLQLGLAVQLHHKFGSKFLVNTLQDHGLCLLYAEVLNFESWAVAQTPITADIDTDSDSPVQVMDLRW</sequence>
<evidence type="ECO:0000313" key="2">
    <source>
        <dbReference type="Proteomes" id="UP001347796"/>
    </source>
</evidence>
<reference evidence="1 2" key="1">
    <citation type="submission" date="2024-01" db="EMBL/GenBank/DDBJ databases">
        <title>The genome of the rayed Mediterranean limpet Patella caerulea (Linnaeus, 1758).</title>
        <authorList>
            <person name="Anh-Thu Weber A."/>
            <person name="Halstead-Nussloch G."/>
        </authorList>
    </citation>
    <scope>NUCLEOTIDE SEQUENCE [LARGE SCALE GENOMIC DNA]</scope>
    <source>
        <strain evidence="1">AATW-2023a</strain>
        <tissue evidence="1">Whole specimen</tissue>
    </source>
</reference>
<comment type="caution">
    <text evidence="1">The sequence shown here is derived from an EMBL/GenBank/DDBJ whole genome shotgun (WGS) entry which is preliminary data.</text>
</comment>
<organism evidence="1 2">
    <name type="scientific">Patella caerulea</name>
    <name type="common">Rayed Mediterranean limpet</name>
    <dbReference type="NCBI Taxonomy" id="87958"/>
    <lineage>
        <taxon>Eukaryota</taxon>
        <taxon>Metazoa</taxon>
        <taxon>Spiralia</taxon>
        <taxon>Lophotrochozoa</taxon>
        <taxon>Mollusca</taxon>
        <taxon>Gastropoda</taxon>
        <taxon>Patellogastropoda</taxon>
        <taxon>Patelloidea</taxon>
        <taxon>Patellidae</taxon>
        <taxon>Patella</taxon>
    </lineage>
</organism>
<dbReference type="Proteomes" id="UP001347796">
    <property type="component" value="Unassembled WGS sequence"/>
</dbReference>
<name>A0AAN8PH39_PATCE</name>
<keyword evidence="2" id="KW-1185">Reference proteome</keyword>